<keyword evidence="5" id="KW-0677">Repeat</keyword>
<keyword evidence="4 10" id="KW-0812">Transmembrane</keyword>
<dbReference type="InterPro" id="IPR036318">
    <property type="entry name" value="FAD-bd_PCMH-like_sf"/>
</dbReference>
<dbReference type="InterPro" id="IPR002550">
    <property type="entry name" value="CNNM"/>
</dbReference>
<organism evidence="15 16">
    <name type="scientific">Herbiconiux oxytropis</name>
    <dbReference type="NCBI Taxonomy" id="2970915"/>
    <lineage>
        <taxon>Bacteria</taxon>
        <taxon>Bacillati</taxon>
        <taxon>Actinomycetota</taxon>
        <taxon>Actinomycetes</taxon>
        <taxon>Micrococcales</taxon>
        <taxon>Microbacteriaceae</taxon>
        <taxon>Herbiconiux</taxon>
    </lineage>
</organism>
<evidence type="ECO:0000313" key="16">
    <source>
        <dbReference type="Proteomes" id="UP001165587"/>
    </source>
</evidence>
<feature type="transmembrane region" description="Helical" evidence="12">
    <location>
        <begin position="60"/>
        <end position="78"/>
    </location>
</feature>
<dbReference type="Pfam" id="PF00571">
    <property type="entry name" value="CBS"/>
    <property type="match status" value="2"/>
</dbReference>
<dbReference type="SUPFAM" id="SSF56176">
    <property type="entry name" value="FAD-binding/transporter-associated domain-like"/>
    <property type="match status" value="1"/>
</dbReference>
<sequence length="464" mass="50021">MYELIMLGVGLVLTIGTGLFVASEFSLVNLDRHELEQRQERGEKRLGPTIKALKITSTHLSGAQLGITLTTLLTGYTFEPAISSLLAGPLTGAGVPAAVVPGVGAVIGILLATLFSMVIGELVPKNFALALPLATAKVVVPFQTLFTTVFKPVILLFNNTANALIRAMGIEPKEELSGARSAEELSSLVRRSALEGMLDSDHATLLGRTLRFSERSAADVMTPRVRMSSLKPHETAGDVIARAQQTGYSRFPVIGESVDEIVGVVHVKQAFAVDLDERESTAVEQFMVEPVWVPESMGIDTLLPLLRQGGYQIAIATDEHGGTAGIVTLEDLVEELVGELEDEHDRLHADIVRTGRSITFDASLRPDELLERTGVTVPEDGDYETVAGYVIDELDRLPELGDEVAIDGGMLRVERVDGVRLERLRYLPDDDGIFAERMTTDVGTGSTMTGSTTTGSTTRKKENV</sequence>
<evidence type="ECO:0000256" key="10">
    <source>
        <dbReference type="PROSITE-ProRule" id="PRU01193"/>
    </source>
</evidence>
<evidence type="ECO:0000256" key="11">
    <source>
        <dbReference type="SAM" id="MobiDB-lite"/>
    </source>
</evidence>
<dbReference type="PANTHER" id="PTHR43099">
    <property type="entry name" value="UPF0053 PROTEIN YRKA"/>
    <property type="match status" value="1"/>
</dbReference>
<comment type="subcellular location">
    <subcellularLocation>
        <location evidence="1">Cell membrane</location>
        <topology evidence="1">Multi-pass membrane protein</topology>
    </subcellularLocation>
</comment>
<dbReference type="Pfam" id="PF01595">
    <property type="entry name" value="CNNM"/>
    <property type="match status" value="1"/>
</dbReference>
<evidence type="ECO:0000256" key="4">
    <source>
        <dbReference type="ARBA" id="ARBA00022692"/>
    </source>
</evidence>
<keyword evidence="7 9" id="KW-0129">CBS domain</keyword>
<dbReference type="Gene3D" id="3.10.580.10">
    <property type="entry name" value="CBS-domain"/>
    <property type="match status" value="1"/>
</dbReference>
<dbReference type="CDD" id="cd04590">
    <property type="entry name" value="CBS_pair_CorC_HlyC_assoc"/>
    <property type="match status" value="1"/>
</dbReference>
<dbReference type="InterPro" id="IPR044751">
    <property type="entry name" value="Ion_transp-like_CBS"/>
</dbReference>
<evidence type="ECO:0000256" key="1">
    <source>
        <dbReference type="ARBA" id="ARBA00004651"/>
    </source>
</evidence>
<evidence type="ECO:0000256" key="7">
    <source>
        <dbReference type="ARBA" id="ARBA00023122"/>
    </source>
</evidence>
<feature type="transmembrane region" description="Helical" evidence="12">
    <location>
        <begin position="6"/>
        <end position="28"/>
    </location>
</feature>
<keyword evidence="16" id="KW-1185">Reference proteome</keyword>
<feature type="domain" description="CBS" evidence="13">
    <location>
        <begin position="221"/>
        <end position="280"/>
    </location>
</feature>
<feature type="domain" description="CBS" evidence="13">
    <location>
        <begin position="286"/>
        <end position="343"/>
    </location>
</feature>
<evidence type="ECO:0000256" key="5">
    <source>
        <dbReference type="ARBA" id="ARBA00022737"/>
    </source>
</evidence>
<evidence type="ECO:0000256" key="8">
    <source>
        <dbReference type="ARBA" id="ARBA00023136"/>
    </source>
</evidence>
<dbReference type="SMART" id="SM01091">
    <property type="entry name" value="CorC_HlyC"/>
    <property type="match status" value="1"/>
</dbReference>
<feature type="transmembrane region" description="Helical" evidence="12">
    <location>
        <begin position="98"/>
        <end position="120"/>
    </location>
</feature>
<keyword evidence="8 10" id="KW-0472">Membrane</keyword>
<dbReference type="GO" id="GO:0050660">
    <property type="term" value="F:flavin adenine dinucleotide binding"/>
    <property type="evidence" value="ECO:0007669"/>
    <property type="project" value="InterPro"/>
</dbReference>
<dbReference type="Gene3D" id="3.30.465.10">
    <property type="match status" value="1"/>
</dbReference>
<comment type="caution">
    <text evidence="15">The sequence shown here is derived from an EMBL/GenBank/DDBJ whole genome shotgun (WGS) entry which is preliminary data.</text>
</comment>
<dbReference type="Proteomes" id="UP001165587">
    <property type="component" value="Unassembled WGS sequence"/>
</dbReference>
<dbReference type="GO" id="GO:0005886">
    <property type="term" value="C:plasma membrane"/>
    <property type="evidence" value="ECO:0007669"/>
    <property type="project" value="UniProtKB-SubCell"/>
</dbReference>
<accession>A0AA41XHD8</accession>
<dbReference type="RefSeq" id="WP_259526380.1">
    <property type="nucleotide sequence ID" value="NZ_JANLCK010000003.1"/>
</dbReference>
<dbReference type="EMBL" id="JANLCK010000003">
    <property type="protein sequence ID" value="MCS5725800.1"/>
    <property type="molecule type" value="Genomic_DNA"/>
</dbReference>
<dbReference type="Pfam" id="PF03471">
    <property type="entry name" value="CorC_HlyC"/>
    <property type="match status" value="1"/>
</dbReference>
<dbReference type="PANTHER" id="PTHR43099:SF6">
    <property type="entry name" value="UPF0053 PROTEIN RV1842C"/>
    <property type="match status" value="1"/>
</dbReference>
<comment type="similarity">
    <text evidence="2">Belongs to the UPF0053 family.</text>
</comment>
<dbReference type="PROSITE" id="PS51846">
    <property type="entry name" value="CNNM"/>
    <property type="match status" value="1"/>
</dbReference>
<gene>
    <name evidence="15" type="ORF">N1028_07805</name>
</gene>
<evidence type="ECO:0000259" key="13">
    <source>
        <dbReference type="PROSITE" id="PS51371"/>
    </source>
</evidence>
<feature type="domain" description="CNNM transmembrane" evidence="14">
    <location>
        <begin position="1"/>
        <end position="202"/>
    </location>
</feature>
<evidence type="ECO:0000256" key="9">
    <source>
        <dbReference type="PROSITE-ProRule" id="PRU00703"/>
    </source>
</evidence>
<dbReference type="AlphaFoldDB" id="A0AA41XHD8"/>
<dbReference type="InterPro" id="IPR000644">
    <property type="entry name" value="CBS_dom"/>
</dbReference>
<evidence type="ECO:0000256" key="3">
    <source>
        <dbReference type="ARBA" id="ARBA00022475"/>
    </source>
</evidence>
<dbReference type="InterPro" id="IPR046342">
    <property type="entry name" value="CBS_dom_sf"/>
</dbReference>
<feature type="transmembrane region" description="Helical" evidence="12">
    <location>
        <begin position="127"/>
        <end position="146"/>
    </location>
</feature>
<reference evidence="15" key="1">
    <citation type="submission" date="2022-08" db="EMBL/GenBank/DDBJ databases">
        <authorList>
            <person name="Deng Y."/>
            <person name="Han X.-F."/>
            <person name="Zhang Y.-Q."/>
        </authorList>
    </citation>
    <scope>NUCLEOTIDE SEQUENCE</scope>
    <source>
        <strain evidence="15">CPCC 203407</strain>
    </source>
</reference>
<evidence type="ECO:0000259" key="14">
    <source>
        <dbReference type="PROSITE" id="PS51846"/>
    </source>
</evidence>
<feature type="region of interest" description="Disordered" evidence="11">
    <location>
        <begin position="443"/>
        <end position="464"/>
    </location>
</feature>
<proteinExistence type="inferred from homology"/>
<feature type="compositionally biased region" description="Low complexity" evidence="11">
    <location>
        <begin position="443"/>
        <end position="457"/>
    </location>
</feature>
<dbReference type="InterPro" id="IPR016169">
    <property type="entry name" value="FAD-bd_PCMH_sub2"/>
</dbReference>
<dbReference type="InterPro" id="IPR005170">
    <property type="entry name" value="Transptr-assoc_dom"/>
</dbReference>
<evidence type="ECO:0000256" key="12">
    <source>
        <dbReference type="SAM" id="Phobius"/>
    </source>
</evidence>
<evidence type="ECO:0000256" key="6">
    <source>
        <dbReference type="ARBA" id="ARBA00022989"/>
    </source>
</evidence>
<name>A0AA41XHD8_9MICO</name>
<evidence type="ECO:0000256" key="2">
    <source>
        <dbReference type="ARBA" id="ARBA00006337"/>
    </source>
</evidence>
<keyword evidence="3" id="KW-1003">Cell membrane</keyword>
<dbReference type="PROSITE" id="PS51371">
    <property type="entry name" value="CBS"/>
    <property type="match status" value="2"/>
</dbReference>
<dbReference type="SUPFAM" id="SSF54631">
    <property type="entry name" value="CBS-domain pair"/>
    <property type="match status" value="1"/>
</dbReference>
<dbReference type="InterPro" id="IPR051676">
    <property type="entry name" value="UPF0053_domain"/>
</dbReference>
<protein>
    <submittedName>
        <fullName evidence="15">Hemolysin family protein</fullName>
    </submittedName>
</protein>
<evidence type="ECO:0000313" key="15">
    <source>
        <dbReference type="EMBL" id="MCS5725800.1"/>
    </source>
</evidence>
<keyword evidence="6 10" id="KW-1133">Transmembrane helix</keyword>